<dbReference type="Proteomes" id="UP000284716">
    <property type="component" value="Unassembled WGS sequence"/>
</dbReference>
<dbReference type="PANTHER" id="PTHR10578:SF107">
    <property type="entry name" value="2-HYDROXYACID OXIDASE 1"/>
    <property type="match status" value="1"/>
</dbReference>
<dbReference type="EMBL" id="LKFS01000079">
    <property type="protein sequence ID" value="RND80377.1"/>
    <property type="molecule type" value="Genomic_DNA"/>
</dbReference>
<gene>
    <name evidence="6" type="ORF">FAM18157_02085</name>
</gene>
<evidence type="ECO:0000256" key="3">
    <source>
        <dbReference type="ARBA" id="ARBA00022643"/>
    </source>
</evidence>
<evidence type="ECO:0000259" key="5">
    <source>
        <dbReference type="PROSITE" id="PS51349"/>
    </source>
</evidence>
<dbReference type="Pfam" id="PF01070">
    <property type="entry name" value="FMN_dh"/>
    <property type="match status" value="1"/>
</dbReference>
<dbReference type="Gene3D" id="3.20.20.70">
    <property type="entry name" value="Aldolase class I"/>
    <property type="match status" value="1"/>
</dbReference>
<dbReference type="EC" id="1.13.12.4" evidence="6"/>
<sequence>MVDAVETDPFGKVDAIDVLDLASLEARAEKILGRGEFGYISEGSDDGYTMRRNTTAFTDVQMLPHVLQGVEKPDQSTTFMGARLASPLLTAPIAGNTLAHPSGELGLAKGAKEAGIMMSQSTFASKTIAETAAVSDGAPYMFQLYMPKDWSYCQYLLDQAKQAGALAIILTADSTLGGYREKDVMNHYHLKGRLANLEGYNTGQQGVALAVCLKNPCRNWILQPSISWPLIQGCQLLSKAFSILMMRLRRSQLVQLASMFPTTVAAN</sequence>
<dbReference type="InterPro" id="IPR013785">
    <property type="entry name" value="Aldolase_TIM"/>
</dbReference>
<keyword evidence="4 6" id="KW-0560">Oxidoreductase</keyword>
<keyword evidence="3" id="KW-0288">FMN</keyword>
<dbReference type="PROSITE" id="PS51349">
    <property type="entry name" value="FMN_HYDROXY_ACID_DH_2"/>
    <property type="match status" value="1"/>
</dbReference>
<keyword evidence="6" id="KW-0503">Monooxygenase</keyword>
<feature type="domain" description="FMN hydroxy acid dehydrogenase" evidence="5">
    <location>
        <begin position="13"/>
        <end position="267"/>
    </location>
</feature>
<keyword evidence="2" id="KW-0285">Flavoprotein</keyword>
<dbReference type="PANTHER" id="PTHR10578">
    <property type="entry name" value="S -2-HYDROXY-ACID OXIDASE-RELATED"/>
    <property type="match status" value="1"/>
</dbReference>
<name>A0A422M117_LACPA</name>
<dbReference type="InterPro" id="IPR037396">
    <property type="entry name" value="FMN_HAD"/>
</dbReference>
<reference evidence="6 7" key="1">
    <citation type="journal article" date="2018" name="Front. Microbiol.">
        <title>Conversion of Methionine to Cysteine in Lactobacillus paracasei Depends on the Highly Mobile cysK-ctl-cysE Gene Cluster.</title>
        <authorList>
            <person name="Wuthrich D."/>
            <person name="Irmler S."/>
            <person name="Berthoud H."/>
            <person name="Guggenbuhl B."/>
            <person name="Eugster E."/>
            <person name="Bruggmann R."/>
        </authorList>
    </citation>
    <scope>NUCLEOTIDE SEQUENCE [LARGE SCALE GENOMIC DNA]</scope>
    <source>
        <strain evidence="6 7">FAM18157</strain>
    </source>
</reference>
<evidence type="ECO:0000256" key="2">
    <source>
        <dbReference type="ARBA" id="ARBA00022630"/>
    </source>
</evidence>
<protein>
    <submittedName>
        <fullName evidence="6">Lactate 2-monooxygenase</fullName>
        <ecNumber evidence="6">1.13.12.4</ecNumber>
    </submittedName>
</protein>
<organism evidence="6 7">
    <name type="scientific">Lacticaseibacillus paracasei</name>
    <name type="common">Lactobacillus paracasei</name>
    <dbReference type="NCBI Taxonomy" id="1597"/>
    <lineage>
        <taxon>Bacteria</taxon>
        <taxon>Bacillati</taxon>
        <taxon>Bacillota</taxon>
        <taxon>Bacilli</taxon>
        <taxon>Lactobacillales</taxon>
        <taxon>Lactobacillaceae</taxon>
        <taxon>Lacticaseibacillus</taxon>
    </lineage>
</organism>
<accession>A0A422M117</accession>
<dbReference type="InterPro" id="IPR000262">
    <property type="entry name" value="FMN-dep_DH"/>
</dbReference>
<comment type="caution">
    <text evidence="6">The sequence shown here is derived from an EMBL/GenBank/DDBJ whole genome shotgun (WGS) entry which is preliminary data.</text>
</comment>
<comment type="cofactor">
    <cofactor evidence="1">
        <name>FMN</name>
        <dbReference type="ChEBI" id="CHEBI:58210"/>
    </cofactor>
</comment>
<evidence type="ECO:0000313" key="6">
    <source>
        <dbReference type="EMBL" id="RND80377.1"/>
    </source>
</evidence>
<dbReference type="SUPFAM" id="SSF51395">
    <property type="entry name" value="FMN-linked oxidoreductases"/>
    <property type="match status" value="1"/>
</dbReference>
<evidence type="ECO:0000313" key="7">
    <source>
        <dbReference type="Proteomes" id="UP000284716"/>
    </source>
</evidence>
<proteinExistence type="predicted"/>
<evidence type="ECO:0000256" key="1">
    <source>
        <dbReference type="ARBA" id="ARBA00001917"/>
    </source>
</evidence>
<dbReference type="AlphaFoldDB" id="A0A422M117"/>
<evidence type="ECO:0000256" key="4">
    <source>
        <dbReference type="ARBA" id="ARBA00023002"/>
    </source>
</evidence>
<dbReference type="GO" id="GO:0050040">
    <property type="term" value="F:lactate 2-monooxygenase activity"/>
    <property type="evidence" value="ECO:0007669"/>
    <property type="project" value="UniProtKB-EC"/>
</dbReference>